<evidence type="ECO:0000313" key="2">
    <source>
        <dbReference type="Proteomes" id="UP000249056"/>
    </source>
</evidence>
<gene>
    <name evidence="1" type="ORF">DID88_002140</name>
</gene>
<evidence type="ECO:0000313" key="1">
    <source>
        <dbReference type="EMBL" id="RAL64248.1"/>
    </source>
</evidence>
<protein>
    <submittedName>
        <fullName evidence="1">Uncharacterized protein</fullName>
    </submittedName>
</protein>
<dbReference type="EMBL" id="QKRW01000015">
    <property type="protein sequence ID" value="RAL64248.1"/>
    <property type="molecule type" value="Genomic_DNA"/>
</dbReference>
<keyword evidence="2" id="KW-1185">Reference proteome</keyword>
<proteinExistence type="predicted"/>
<dbReference type="Proteomes" id="UP000249056">
    <property type="component" value="Unassembled WGS sequence"/>
</dbReference>
<accession>A0A395IWZ7</accession>
<dbReference type="AlphaFoldDB" id="A0A395IWZ7"/>
<comment type="caution">
    <text evidence="1">The sequence shown here is derived from an EMBL/GenBank/DDBJ whole genome shotgun (WGS) entry which is preliminary data.</text>
</comment>
<sequence>MFNALSESNHQWHWMLGIKKEVDKCAYEIKIAEKDYKRSFDTWQDLIKSGNPLAHLNHSNLPVQSTITVLVPLAHLTNFKTVPILTCTHLVLLKIQQSSQIRHDHFAQ</sequence>
<name>A0A395IWZ7_9HELO</name>
<reference evidence="1 2" key="1">
    <citation type="submission" date="2018-06" db="EMBL/GenBank/DDBJ databases">
        <title>Genome Sequence of the Brown Rot Fungal Pathogen Monilinia fructigena.</title>
        <authorList>
            <person name="Landi L."/>
            <person name="De Miccolis Angelini R.M."/>
            <person name="Pollastro S."/>
            <person name="Abate D."/>
            <person name="Faretra F."/>
            <person name="Romanazzi G."/>
        </authorList>
    </citation>
    <scope>NUCLEOTIDE SEQUENCE [LARGE SCALE GENOMIC DNA]</scope>
    <source>
        <strain evidence="1 2">Mfrg269</strain>
    </source>
</reference>
<organism evidence="1 2">
    <name type="scientific">Monilinia fructigena</name>
    <dbReference type="NCBI Taxonomy" id="38457"/>
    <lineage>
        <taxon>Eukaryota</taxon>
        <taxon>Fungi</taxon>
        <taxon>Dikarya</taxon>
        <taxon>Ascomycota</taxon>
        <taxon>Pezizomycotina</taxon>
        <taxon>Leotiomycetes</taxon>
        <taxon>Helotiales</taxon>
        <taxon>Sclerotiniaceae</taxon>
        <taxon>Monilinia</taxon>
    </lineage>
</organism>